<evidence type="ECO:0000256" key="9">
    <source>
        <dbReference type="SAM" id="MobiDB-lite"/>
    </source>
</evidence>
<dbReference type="Proteomes" id="UP000256727">
    <property type="component" value="Unassembled WGS sequence"/>
</dbReference>
<dbReference type="NCBIfam" id="TIGR01498">
    <property type="entry name" value="folK"/>
    <property type="match status" value="1"/>
</dbReference>
<comment type="pathway">
    <text evidence="2">Cofactor biosynthesis; tetrahydrofolate biosynthesis; 2-amino-4-hydroxy-6-hydroxymethyl-7,8-dihydropteridine diphosphate from 7,8-dihydroneopterin triphosphate: step 4/4.</text>
</comment>
<organism evidence="11 12">
    <name type="scientific">Citricoccus muralis</name>
    <dbReference type="NCBI Taxonomy" id="169134"/>
    <lineage>
        <taxon>Bacteria</taxon>
        <taxon>Bacillati</taxon>
        <taxon>Actinomycetota</taxon>
        <taxon>Actinomycetes</taxon>
        <taxon>Micrococcales</taxon>
        <taxon>Micrococcaceae</taxon>
        <taxon>Citricoccus</taxon>
    </lineage>
</organism>
<keyword evidence="4" id="KW-0808">Transferase</keyword>
<feature type="region of interest" description="Disordered" evidence="9">
    <location>
        <begin position="1"/>
        <end position="22"/>
    </location>
</feature>
<comment type="catalytic activity">
    <reaction evidence="1">
        <text>6-hydroxymethyl-7,8-dihydropterin + ATP = (7,8-dihydropterin-6-yl)methyl diphosphate + AMP + H(+)</text>
        <dbReference type="Rhea" id="RHEA:11412"/>
        <dbReference type="ChEBI" id="CHEBI:15378"/>
        <dbReference type="ChEBI" id="CHEBI:30616"/>
        <dbReference type="ChEBI" id="CHEBI:44841"/>
        <dbReference type="ChEBI" id="CHEBI:72950"/>
        <dbReference type="ChEBI" id="CHEBI:456215"/>
        <dbReference type="EC" id="2.7.6.3"/>
    </reaction>
</comment>
<protein>
    <recommendedName>
        <fullName evidence="3">2-amino-4-hydroxy-6-hydroxymethyldihydropteridine diphosphokinase</fullName>
        <ecNumber evidence="3">2.7.6.3</ecNumber>
    </recommendedName>
</protein>
<evidence type="ECO:0000313" key="11">
    <source>
        <dbReference type="EMBL" id="REE04619.1"/>
    </source>
</evidence>
<accession>A0A3D9LDV6</accession>
<dbReference type="InterPro" id="IPR035907">
    <property type="entry name" value="Hppk_sf"/>
</dbReference>
<reference evidence="11 12" key="1">
    <citation type="submission" date="2018-07" db="EMBL/GenBank/DDBJ databases">
        <title>Sequencing the genomes of 1000 actinobacteria strains.</title>
        <authorList>
            <person name="Klenk H.-P."/>
        </authorList>
    </citation>
    <scope>NUCLEOTIDE SEQUENCE [LARGE SCALE GENOMIC DNA]</scope>
    <source>
        <strain evidence="11 12">DSM 14442</strain>
    </source>
</reference>
<dbReference type="PANTHER" id="PTHR43071">
    <property type="entry name" value="2-AMINO-4-HYDROXY-6-HYDROXYMETHYLDIHYDROPTERIDINE PYROPHOSPHOKINASE"/>
    <property type="match status" value="1"/>
</dbReference>
<evidence type="ECO:0000256" key="1">
    <source>
        <dbReference type="ARBA" id="ARBA00000198"/>
    </source>
</evidence>
<keyword evidence="6 11" id="KW-0418">Kinase</keyword>
<evidence type="ECO:0000256" key="3">
    <source>
        <dbReference type="ARBA" id="ARBA00013253"/>
    </source>
</evidence>
<dbReference type="AlphaFoldDB" id="A0A3D9LDV6"/>
<dbReference type="Gene3D" id="3.30.70.560">
    <property type="entry name" value="7,8-Dihydro-6-hydroxymethylpterin-pyrophosphokinase HPPK"/>
    <property type="match status" value="1"/>
</dbReference>
<name>A0A3D9LDV6_9MICC</name>
<dbReference type="GO" id="GO:0016301">
    <property type="term" value="F:kinase activity"/>
    <property type="evidence" value="ECO:0007669"/>
    <property type="project" value="UniProtKB-KW"/>
</dbReference>
<keyword evidence="12" id="KW-1185">Reference proteome</keyword>
<dbReference type="GO" id="GO:0046654">
    <property type="term" value="P:tetrahydrofolate biosynthetic process"/>
    <property type="evidence" value="ECO:0007669"/>
    <property type="project" value="UniProtKB-UniPathway"/>
</dbReference>
<evidence type="ECO:0000256" key="2">
    <source>
        <dbReference type="ARBA" id="ARBA00005051"/>
    </source>
</evidence>
<dbReference type="GO" id="GO:0046656">
    <property type="term" value="P:folic acid biosynthetic process"/>
    <property type="evidence" value="ECO:0007669"/>
    <property type="project" value="UniProtKB-KW"/>
</dbReference>
<dbReference type="UniPathway" id="UPA00077">
    <property type="reaction ID" value="UER00155"/>
</dbReference>
<evidence type="ECO:0000256" key="6">
    <source>
        <dbReference type="ARBA" id="ARBA00022777"/>
    </source>
</evidence>
<evidence type="ECO:0000256" key="4">
    <source>
        <dbReference type="ARBA" id="ARBA00022679"/>
    </source>
</evidence>
<evidence type="ECO:0000256" key="8">
    <source>
        <dbReference type="ARBA" id="ARBA00022909"/>
    </source>
</evidence>
<dbReference type="SUPFAM" id="SSF55083">
    <property type="entry name" value="6-hydroxymethyl-7,8-dihydropterin pyrophosphokinase, HPPK"/>
    <property type="match status" value="1"/>
</dbReference>
<keyword evidence="5" id="KW-0547">Nucleotide-binding</keyword>
<dbReference type="Pfam" id="PF01288">
    <property type="entry name" value="HPPK"/>
    <property type="match status" value="1"/>
</dbReference>
<evidence type="ECO:0000256" key="7">
    <source>
        <dbReference type="ARBA" id="ARBA00022840"/>
    </source>
</evidence>
<dbReference type="EC" id="2.7.6.3" evidence="3"/>
<dbReference type="CDD" id="cd00483">
    <property type="entry name" value="HPPK"/>
    <property type="match status" value="1"/>
</dbReference>
<keyword evidence="7" id="KW-0067">ATP-binding</keyword>
<feature type="domain" description="7,8-dihydro-6-hydroxymethylpterin-pyrophosphokinase" evidence="10">
    <location>
        <begin position="113"/>
        <end position="124"/>
    </location>
</feature>
<dbReference type="PROSITE" id="PS00794">
    <property type="entry name" value="HPPK"/>
    <property type="match status" value="1"/>
</dbReference>
<evidence type="ECO:0000259" key="10">
    <source>
        <dbReference type="PROSITE" id="PS00794"/>
    </source>
</evidence>
<dbReference type="GO" id="GO:0005524">
    <property type="term" value="F:ATP binding"/>
    <property type="evidence" value="ECO:0007669"/>
    <property type="project" value="UniProtKB-KW"/>
</dbReference>
<dbReference type="RefSeq" id="WP_115932514.1">
    <property type="nucleotide sequence ID" value="NZ_QREH01000001.1"/>
</dbReference>
<sequence length="192" mass="20325">MTSPASPADETGHHRPDLNRVPPVPVPAVLALGANVGDAAATLTDAVRQLAETPGIELTGVSPVAVTQPVGGPPGQPDYLNLVLTLMTRLSPRALLAAGQEIERTHHRTREVRWGPRTLDIDVITYEDLTSDDPELTLPHPRAHLRAFVLTPWSWVDPEATLGGARVADLAAQADDAGSVRRMPTGTEGPAS</sequence>
<dbReference type="OrthoDB" id="9808041at2"/>
<comment type="caution">
    <text evidence="11">The sequence shown here is derived from an EMBL/GenBank/DDBJ whole genome shotgun (WGS) entry which is preliminary data.</text>
</comment>
<dbReference type="PANTHER" id="PTHR43071:SF1">
    <property type="entry name" value="2-AMINO-4-HYDROXY-6-HYDROXYMETHYLDIHYDROPTERIDINE PYROPHOSPHOKINASE"/>
    <property type="match status" value="1"/>
</dbReference>
<proteinExistence type="predicted"/>
<dbReference type="EMBL" id="QREH01000001">
    <property type="protein sequence ID" value="REE04619.1"/>
    <property type="molecule type" value="Genomic_DNA"/>
</dbReference>
<gene>
    <name evidence="11" type="ORF">C8E99_2459</name>
</gene>
<dbReference type="GO" id="GO:0003848">
    <property type="term" value="F:2-amino-4-hydroxy-6-hydroxymethyldihydropteridine diphosphokinase activity"/>
    <property type="evidence" value="ECO:0007669"/>
    <property type="project" value="UniProtKB-EC"/>
</dbReference>
<keyword evidence="8" id="KW-0289">Folate biosynthesis</keyword>
<dbReference type="InterPro" id="IPR000550">
    <property type="entry name" value="Hppk"/>
</dbReference>
<evidence type="ECO:0000313" key="12">
    <source>
        <dbReference type="Proteomes" id="UP000256727"/>
    </source>
</evidence>
<evidence type="ECO:0000256" key="5">
    <source>
        <dbReference type="ARBA" id="ARBA00022741"/>
    </source>
</evidence>